<organism evidence="3 4">
    <name type="scientific">Magnetospirillum sulfuroxidans</name>
    <dbReference type="NCBI Taxonomy" id="611300"/>
    <lineage>
        <taxon>Bacteria</taxon>
        <taxon>Pseudomonadati</taxon>
        <taxon>Pseudomonadota</taxon>
        <taxon>Alphaproteobacteria</taxon>
        <taxon>Rhodospirillales</taxon>
        <taxon>Rhodospirillaceae</taxon>
        <taxon>Magnetospirillum</taxon>
    </lineage>
</organism>
<feature type="domain" description="Nucleoside transporter/FeoB GTPase Gate" evidence="2">
    <location>
        <begin position="47"/>
        <end position="158"/>
    </location>
</feature>
<proteinExistence type="predicted"/>
<dbReference type="RefSeq" id="WP_211547679.1">
    <property type="nucleotide sequence ID" value="NZ_JAGTUF010000005.1"/>
</dbReference>
<dbReference type="InterPro" id="IPR011415">
    <property type="entry name" value="SpmA_SpmB"/>
</dbReference>
<dbReference type="EMBL" id="JAGTUF010000005">
    <property type="protein sequence ID" value="MBR9971679.1"/>
    <property type="molecule type" value="Genomic_DNA"/>
</dbReference>
<dbReference type="Pfam" id="PF07670">
    <property type="entry name" value="Gate"/>
    <property type="match status" value="2"/>
</dbReference>
<evidence type="ECO:0000313" key="3">
    <source>
        <dbReference type="EMBL" id="MBR9971679.1"/>
    </source>
</evidence>
<dbReference type="Proteomes" id="UP000680714">
    <property type="component" value="Unassembled WGS sequence"/>
</dbReference>
<dbReference type="PIRSF" id="PIRSF036542">
    <property type="entry name" value="SpmA_SpmB"/>
    <property type="match status" value="1"/>
</dbReference>
<keyword evidence="1" id="KW-0812">Transmembrane</keyword>
<protein>
    <submittedName>
        <fullName evidence="3">Spore maturation protein</fullName>
    </submittedName>
</protein>
<name>A0ABS5IB77_9PROT</name>
<keyword evidence="1" id="KW-1133">Transmembrane helix</keyword>
<keyword evidence="1" id="KW-0472">Membrane</keyword>
<dbReference type="InterPro" id="IPR052549">
    <property type="entry name" value="SpmB"/>
</dbReference>
<feature type="transmembrane region" description="Helical" evidence="1">
    <location>
        <begin position="288"/>
        <end position="306"/>
    </location>
</feature>
<feature type="transmembrane region" description="Helical" evidence="1">
    <location>
        <begin position="228"/>
        <end position="245"/>
    </location>
</feature>
<feature type="transmembrane region" description="Helical" evidence="1">
    <location>
        <begin position="138"/>
        <end position="158"/>
    </location>
</feature>
<feature type="transmembrane region" description="Helical" evidence="1">
    <location>
        <begin position="399"/>
        <end position="421"/>
    </location>
</feature>
<keyword evidence="4" id="KW-1185">Reference proteome</keyword>
<comment type="caution">
    <text evidence="3">The sequence shown here is derived from an EMBL/GenBank/DDBJ whole genome shotgun (WGS) entry which is preliminary data.</text>
</comment>
<evidence type="ECO:0000256" key="1">
    <source>
        <dbReference type="SAM" id="Phobius"/>
    </source>
</evidence>
<sequence length="422" mass="43464">MNLVFFLLIAAATLVAALAELNGGHDAMENLSNAALKAAEGAVPLALGLIGVMALFLGLMKVAEEAGLVRATARLLAPLMRRLFPQVPAAHPAMGAMIMNVAANLLGLGNAATPFGIRAMEHLERLNRHKGFASDAQALFLALNTASVTILPTSVIALRAATGSTNPSAVIAPTLAATLISAVVAVLAARLLAPLFPLPAPAIDANDDTAANDNDEESGEPLPPPPPWAPWLALAFLVAIIPVMAFQGAALGHWIVPALLVGLLGYGLIRQVRIYECFVDGAREGFSIAVRIIPYLVAILVAIAMLRQSGALDLILGPLARFTAPWGIPAEALTMAGMRSLSGSGSFGLLASYMNDPAIGPDSPSGILLGTIYGSSETTFYVIAVYFGAVGIRRMRHALAAGLIADVAGLLAAVAACALLIS</sequence>
<accession>A0ABS5IB77</accession>
<dbReference type="InterPro" id="IPR011642">
    <property type="entry name" value="Gate_dom"/>
</dbReference>
<dbReference type="PANTHER" id="PTHR35793">
    <property type="entry name" value="INNER MEMBRANE PROTEIN YJIG"/>
    <property type="match status" value="1"/>
</dbReference>
<gene>
    <name evidence="3" type="ORF">KEC16_08125</name>
</gene>
<feature type="domain" description="Nucleoside transporter/FeoB GTPase Gate" evidence="2">
    <location>
        <begin position="290"/>
        <end position="392"/>
    </location>
</feature>
<feature type="transmembrane region" description="Helical" evidence="1">
    <location>
        <begin position="170"/>
        <end position="193"/>
    </location>
</feature>
<feature type="transmembrane region" description="Helical" evidence="1">
    <location>
        <begin position="43"/>
        <end position="60"/>
    </location>
</feature>
<reference evidence="3 4" key="1">
    <citation type="submission" date="2021-04" db="EMBL/GenBank/DDBJ databases">
        <title>Magnetospirillum sulfuroxidans sp. nov., a facultative chemolithoautotrophic sulfur-oxidizing alphaproteobacterium isolated from freshwater sediment and proposals for Paramagetospirillum gen. nov., and Magnetospirillaceae fam. nov.</title>
        <authorList>
            <person name="Koziaeva V."/>
            <person name="Geelhoed J.S."/>
            <person name="Sorokin D.Y."/>
            <person name="Grouzdev D.S."/>
        </authorList>
    </citation>
    <scope>NUCLEOTIDE SEQUENCE [LARGE SCALE GENOMIC DNA]</scope>
    <source>
        <strain evidence="3 4">J10</strain>
    </source>
</reference>
<evidence type="ECO:0000259" key="2">
    <source>
        <dbReference type="Pfam" id="PF07670"/>
    </source>
</evidence>
<dbReference type="PANTHER" id="PTHR35793:SF2">
    <property type="entry name" value="INNER MEMBRANE PROTEIN YJIG"/>
    <property type="match status" value="1"/>
</dbReference>
<feature type="transmembrane region" description="Helical" evidence="1">
    <location>
        <begin position="367"/>
        <end position="387"/>
    </location>
</feature>
<evidence type="ECO:0000313" key="4">
    <source>
        <dbReference type="Proteomes" id="UP000680714"/>
    </source>
</evidence>